<protein>
    <submittedName>
        <fullName evidence="2">Peptidase inhibitor family I36</fullName>
    </submittedName>
</protein>
<organism evidence="2 3">
    <name type="scientific">Actinophytocola oryzae</name>
    <dbReference type="NCBI Taxonomy" id="502181"/>
    <lineage>
        <taxon>Bacteria</taxon>
        <taxon>Bacillati</taxon>
        <taxon>Actinomycetota</taxon>
        <taxon>Actinomycetes</taxon>
        <taxon>Pseudonocardiales</taxon>
        <taxon>Pseudonocardiaceae</taxon>
    </lineage>
</organism>
<dbReference type="OrthoDB" id="3700467at2"/>
<keyword evidence="1" id="KW-0732">Signal</keyword>
<reference evidence="2 3" key="1">
    <citation type="submission" date="2019-03" db="EMBL/GenBank/DDBJ databases">
        <title>Genomic Encyclopedia of Archaeal and Bacterial Type Strains, Phase II (KMG-II): from individual species to whole genera.</title>
        <authorList>
            <person name="Goeker M."/>
        </authorList>
    </citation>
    <scope>NUCLEOTIDE SEQUENCE [LARGE SCALE GENOMIC DNA]</scope>
    <source>
        <strain evidence="2 3">DSM 45499</strain>
    </source>
</reference>
<keyword evidence="3" id="KW-1185">Reference proteome</keyword>
<comment type="caution">
    <text evidence="2">The sequence shown here is derived from an EMBL/GenBank/DDBJ whole genome shotgun (WGS) entry which is preliminary data.</text>
</comment>
<dbReference type="Proteomes" id="UP000294927">
    <property type="component" value="Unassembled WGS sequence"/>
</dbReference>
<dbReference type="RefSeq" id="WP_133901421.1">
    <property type="nucleotide sequence ID" value="NZ_SOCP01000002.1"/>
</dbReference>
<proteinExistence type="predicted"/>
<dbReference type="AlphaFoldDB" id="A0A4R7W153"/>
<dbReference type="Pfam" id="PF03995">
    <property type="entry name" value="Inhibitor_I36"/>
    <property type="match status" value="1"/>
</dbReference>
<evidence type="ECO:0000256" key="1">
    <source>
        <dbReference type="SAM" id="SignalP"/>
    </source>
</evidence>
<sequence length="154" mass="15865">MKRTLSVLFSAAVALVSLLGTAAAEPGVSSGPDVQVGSPATPGREVSPLALSCPAGDLCVWPVSDGSRNRCSWTNSDNDWQVSPVTCSWSSSSPVMAVYNHGTSTSYSGVCLYPGANYSGVPGGAYLISQGDAYSGVPGVKIRSHRWVTGDSCF</sequence>
<evidence type="ECO:0000313" key="3">
    <source>
        <dbReference type="Proteomes" id="UP000294927"/>
    </source>
</evidence>
<feature type="chain" id="PRO_5038633179" evidence="1">
    <location>
        <begin position="23"/>
        <end position="154"/>
    </location>
</feature>
<accession>A0A4R7W153</accession>
<dbReference type="EMBL" id="SOCP01000002">
    <property type="protein sequence ID" value="TDV56142.1"/>
    <property type="molecule type" value="Genomic_DNA"/>
</dbReference>
<name>A0A4R7W153_9PSEU</name>
<evidence type="ECO:0000313" key="2">
    <source>
        <dbReference type="EMBL" id="TDV56142.1"/>
    </source>
</evidence>
<feature type="signal peptide" evidence="1">
    <location>
        <begin position="1"/>
        <end position="22"/>
    </location>
</feature>
<gene>
    <name evidence="2" type="ORF">CLV71_102208</name>
</gene>